<dbReference type="InterPro" id="IPR019200">
    <property type="entry name" value="ATP_adenylylTrfase_C"/>
</dbReference>
<dbReference type="GO" id="GO:0003877">
    <property type="term" value="F:ATP:ADP adenylyltransferase activity"/>
    <property type="evidence" value="ECO:0007669"/>
    <property type="project" value="InterPro"/>
</dbReference>
<organism evidence="3 4">
    <name type="scientific">Septoria linicola</name>
    <dbReference type="NCBI Taxonomy" id="215465"/>
    <lineage>
        <taxon>Eukaryota</taxon>
        <taxon>Fungi</taxon>
        <taxon>Dikarya</taxon>
        <taxon>Ascomycota</taxon>
        <taxon>Pezizomycotina</taxon>
        <taxon>Dothideomycetes</taxon>
        <taxon>Dothideomycetidae</taxon>
        <taxon>Mycosphaerellales</taxon>
        <taxon>Mycosphaerellaceae</taxon>
        <taxon>Septoria</taxon>
    </lineage>
</organism>
<dbReference type="Gene3D" id="3.30.428.70">
    <property type="match status" value="1"/>
</dbReference>
<name>A0A9Q9B4N5_9PEZI</name>
<proteinExistence type="predicted"/>
<keyword evidence="3" id="KW-0548">Nucleotidyltransferase</keyword>
<dbReference type="GO" id="GO:0009117">
    <property type="term" value="P:nucleotide metabolic process"/>
    <property type="evidence" value="ECO:0007669"/>
    <property type="project" value="InterPro"/>
</dbReference>
<dbReference type="PANTHER" id="PTHR38420">
    <property type="entry name" value="AP-4-A PHOSPHORYLASE II"/>
    <property type="match status" value="1"/>
</dbReference>
<dbReference type="InterPro" id="IPR036265">
    <property type="entry name" value="HIT-like_sf"/>
</dbReference>
<dbReference type="InterPro" id="IPR009163">
    <property type="entry name" value="Ap4A_phos1/2"/>
</dbReference>
<dbReference type="AlphaFoldDB" id="A0A9Q9B4N5"/>
<dbReference type="InterPro" id="IPR043171">
    <property type="entry name" value="Ap4A_phos1/2-like"/>
</dbReference>
<keyword evidence="4" id="KW-1185">Reference proteome</keyword>
<evidence type="ECO:0000313" key="3">
    <source>
        <dbReference type="EMBL" id="USW58883.1"/>
    </source>
</evidence>
<dbReference type="InterPro" id="IPR045759">
    <property type="entry name" value="Ap4A_phos1/2_N"/>
</dbReference>
<feature type="domain" description="Ap4A phosphorylase 1/2 N-terminal" evidence="2">
    <location>
        <begin position="18"/>
        <end position="156"/>
    </location>
</feature>
<evidence type="ECO:0000259" key="1">
    <source>
        <dbReference type="Pfam" id="PF09830"/>
    </source>
</evidence>
<reference evidence="3" key="1">
    <citation type="submission" date="2022-06" db="EMBL/GenBank/DDBJ databases">
        <title>Complete genome sequences of two strains of the flax pathogen Septoria linicola.</title>
        <authorList>
            <person name="Lapalu N."/>
            <person name="Simon A."/>
            <person name="Demenou B."/>
            <person name="Paumier D."/>
            <person name="Guillot M.-P."/>
            <person name="Gout L."/>
            <person name="Valade R."/>
        </authorList>
    </citation>
    <scope>NUCLEOTIDE SEQUENCE</scope>
    <source>
        <strain evidence="3">SE15195</strain>
    </source>
</reference>
<dbReference type="SUPFAM" id="SSF54197">
    <property type="entry name" value="HIT-like"/>
    <property type="match status" value="1"/>
</dbReference>
<dbReference type="Pfam" id="PF09830">
    <property type="entry name" value="ATP_transf"/>
    <property type="match status" value="1"/>
</dbReference>
<dbReference type="Proteomes" id="UP001056384">
    <property type="component" value="Chromosome 11"/>
</dbReference>
<evidence type="ECO:0000313" key="4">
    <source>
        <dbReference type="Proteomes" id="UP001056384"/>
    </source>
</evidence>
<dbReference type="Pfam" id="PF19327">
    <property type="entry name" value="Ap4A_phos_N"/>
    <property type="match status" value="1"/>
</dbReference>
<dbReference type="PANTHER" id="PTHR38420:SF1">
    <property type="entry name" value="PUTATIVE (AFU_ORTHOLOGUE AFUA_5G14690)-RELATED"/>
    <property type="match status" value="1"/>
</dbReference>
<gene>
    <name evidence="3" type="ORF">Slin15195_G122020</name>
</gene>
<dbReference type="EMBL" id="CP099428">
    <property type="protein sequence ID" value="USW58883.1"/>
    <property type="molecule type" value="Genomic_DNA"/>
</dbReference>
<sequence length="283" mass="32039">MGSTELEDQALLQFDRLLRRGELLWSENTARRIYGDPFDFEFRVADSLQSKPIDTEQKKPTDNAFPESDGDWTLGNIGKDHKLILNKFCVVRPQFVLLTLEYQPQSDPLDVADFQAAWDVLIKLPENYMIIFNCGVKAGSSVGHKHLQIIPQPRSNSRNFFAQLREDENEGGIDTVPGAPFKHAAYPLGKVIHGERLEEVYGNLRKMLRMEKDQAHNVLLTRQHLLVIPRTKAWIEMDGSTVIAGNAAGMIGLVYSWSEEQFKAWINYGPMKALAEMGVPKSP</sequence>
<dbReference type="GO" id="GO:0005524">
    <property type="term" value="F:ATP binding"/>
    <property type="evidence" value="ECO:0007669"/>
    <property type="project" value="InterPro"/>
</dbReference>
<keyword evidence="3" id="KW-0808">Transferase</keyword>
<accession>A0A9Q9B4N5</accession>
<protein>
    <submittedName>
        <fullName evidence="3">Ap4A phosphorylase 1/2, ATP adenylyltransferase, HIT-like superfamily</fullName>
    </submittedName>
</protein>
<feature type="domain" description="ATP adenylyltransferase C-terminal" evidence="1">
    <location>
        <begin position="178"/>
        <end position="280"/>
    </location>
</feature>
<evidence type="ECO:0000259" key="2">
    <source>
        <dbReference type="Pfam" id="PF19327"/>
    </source>
</evidence>